<reference evidence="4" key="1">
    <citation type="submission" date="2022-06" db="EMBL/GenBank/DDBJ databases">
        <authorList>
            <consortium name="SYNGENTA / RWTH Aachen University"/>
        </authorList>
    </citation>
    <scope>NUCLEOTIDE SEQUENCE</scope>
</reference>
<organism evidence="4 5">
    <name type="scientific">Phakopsora pachyrhizi</name>
    <name type="common">Asian soybean rust disease fungus</name>
    <dbReference type="NCBI Taxonomy" id="170000"/>
    <lineage>
        <taxon>Eukaryota</taxon>
        <taxon>Fungi</taxon>
        <taxon>Dikarya</taxon>
        <taxon>Basidiomycota</taxon>
        <taxon>Pucciniomycotina</taxon>
        <taxon>Pucciniomycetes</taxon>
        <taxon>Pucciniales</taxon>
        <taxon>Phakopsoraceae</taxon>
        <taxon>Phakopsora</taxon>
    </lineage>
</organism>
<sequence>MKTLLTSSEPNDNLSYLIVKLNTSISSLPTTLILSSLIIIKISTIFLIVRWIDRLLIGLLLSFGIYENLVIISNNGDDDDNTIDSKLTRLDSSSRDDDDDDDENDVYSLKCSLKRLVLTDLCKVSDQQLLESQNLRVERVFRFPCYSTIYKPTPWLFKFSNLFQTIYSALGNFSHTDQLVFERKIIQVPDGGRIALDFTPPGSFDDIADQRSVLITLHGLTGGSHESYVRSVLSPLTSSNRWRAVVLNFRGCAGSQVTTPKLYHAGASDELRLVIRFLKTLIAPDTKVHGIGFSLGANVLAKYLGEESGRSFIRSGVVVGNPWDLYAGHCHLESGPIKRFYSRALASNLRFVLTSFIDFNDLDLIDIDALYSNPNQSLYEFDSIVTKTLLNLPSTEHYYKYNSSTRVVEAVRVPLLSINSIDDPIVSIDAVPIEATISNPNLVMMISKKGGHLGWFEGFWRPRRVIHRPITDWLNSMDQNMKKTRRRDPIKEIDKGKGDDEGSITVVDDQKGIIKSSDDVFDKGIIRGL</sequence>
<evidence type="ECO:0000259" key="3">
    <source>
        <dbReference type="Pfam" id="PF00561"/>
    </source>
</evidence>
<dbReference type="AlphaFoldDB" id="A0AAV0AJ84"/>
<dbReference type="InterPro" id="IPR000073">
    <property type="entry name" value="AB_hydrolase_1"/>
</dbReference>
<dbReference type="InterPro" id="IPR050960">
    <property type="entry name" value="AB_hydrolase_4_sf"/>
</dbReference>
<keyword evidence="5" id="KW-1185">Reference proteome</keyword>
<dbReference type="GO" id="GO:0008126">
    <property type="term" value="F:acetylesterase activity"/>
    <property type="evidence" value="ECO:0007669"/>
    <property type="project" value="TreeGrafter"/>
</dbReference>
<gene>
    <name evidence="4" type="ORF">PPACK8108_LOCUS3060</name>
</gene>
<evidence type="ECO:0000313" key="5">
    <source>
        <dbReference type="Proteomes" id="UP001153365"/>
    </source>
</evidence>
<feature type="domain" description="AB hydrolase-1" evidence="3">
    <location>
        <begin position="213"/>
        <end position="323"/>
    </location>
</feature>
<dbReference type="SUPFAM" id="SSF53474">
    <property type="entry name" value="alpha/beta-Hydrolases"/>
    <property type="match status" value="1"/>
</dbReference>
<keyword evidence="2" id="KW-1133">Transmembrane helix</keyword>
<keyword evidence="2" id="KW-0472">Membrane</keyword>
<evidence type="ECO:0000256" key="1">
    <source>
        <dbReference type="ARBA" id="ARBA00010884"/>
    </source>
</evidence>
<evidence type="ECO:0000256" key="2">
    <source>
        <dbReference type="SAM" id="Phobius"/>
    </source>
</evidence>
<accession>A0AAV0AJ84</accession>
<keyword evidence="4" id="KW-0378">Hydrolase</keyword>
<dbReference type="Proteomes" id="UP001153365">
    <property type="component" value="Unassembled WGS sequence"/>
</dbReference>
<comment type="caution">
    <text evidence="4">The sequence shown here is derived from an EMBL/GenBank/DDBJ whole genome shotgun (WGS) entry which is preliminary data.</text>
</comment>
<protein>
    <submittedName>
        <fullName evidence="4">Alpha/Beta hydrolase protein</fullName>
    </submittedName>
</protein>
<comment type="similarity">
    <text evidence="1">Belongs to the AB hydrolase superfamily. AB hydrolase 4 family.</text>
</comment>
<proteinExistence type="inferred from homology"/>
<dbReference type="GO" id="GO:0047372">
    <property type="term" value="F:monoacylglycerol lipase activity"/>
    <property type="evidence" value="ECO:0007669"/>
    <property type="project" value="TreeGrafter"/>
</dbReference>
<dbReference type="PANTHER" id="PTHR10794">
    <property type="entry name" value="ABHYDROLASE DOMAIN-CONTAINING PROTEIN"/>
    <property type="match status" value="1"/>
</dbReference>
<dbReference type="EMBL" id="CALTRL010000540">
    <property type="protein sequence ID" value="CAH7668543.1"/>
    <property type="molecule type" value="Genomic_DNA"/>
</dbReference>
<name>A0AAV0AJ84_PHAPC</name>
<dbReference type="Pfam" id="PF00561">
    <property type="entry name" value="Abhydrolase_1"/>
    <property type="match status" value="1"/>
</dbReference>
<feature type="transmembrane region" description="Helical" evidence="2">
    <location>
        <begin position="32"/>
        <end position="52"/>
    </location>
</feature>
<dbReference type="InterPro" id="IPR029058">
    <property type="entry name" value="AB_hydrolase_fold"/>
</dbReference>
<dbReference type="PANTHER" id="PTHR10794:SF63">
    <property type="entry name" value="ALPHA_BETA HYDROLASE 1, ISOFORM A"/>
    <property type="match status" value="1"/>
</dbReference>
<dbReference type="GO" id="GO:0051793">
    <property type="term" value="P:medium-chain fatty acid catabolic process"/>
    <property type="evidence" value="ECO:0007669"/>
    <property type="project" value="TreeGrafter"/>
</dbReference>
<keyword evidence="2" id="KW-0812">Transmembrane</keyword>
<dbReference type="Gene3D" id="3.40.50.1820">
    <property type="entry name" value="alpha/beta hydrolase"/>
    <property type="match status" value="1"/>
</dbReference>
<dbReference type="GO" id="GO:0051792">
    <property type="term" value="P:medium-chain fatty acid biosynthetic process"/>
    <property type="evidence" value="ECO:0007669"/>
    <property type="project" value="TreeGrafter"/>
</dbReference>
<evidence type="ECO:0000313" key="4">
    <source>
        <dbReference type="EMBL" id="CAH7668543.1"/>
    </source>
</evidence>